<dbReference type="PANTHER" id="PTHR10943">
    <property type="entry name" value="26S PROTEASOME NON-ATPASE REGULATORY SUBUNIT"/>
    <property type="match status" value="1"/>
</dbReference>
<feature type="region of interest" description="Disordered" evidence="5">
    <location>
        <begin position="1"/>
        <end position="59"/>
    </location>
</feature>
<comment type="similarity">
    <text evidence="1 4">Belongs to the proteasome subunit S2 family.</text>
</comment>
<dbReference type="GO" id="GO:0043161">
    <property type="term" value="P:proteasome-mediated ubiquitin-dependent protein catabolic process"/>
    <property type="evidence" value="ECO:0007669"/>
    <property type="project" value="TreeGrafter"/>
</dbReference>
<keyword evidence="3 4" id="KW-0647">Proteasome</keyword>
<dbReference type="Pfam" id="PF17781">
    <property type="entry name" value="RPN1_RPN2_N"/>
    <property type="match status" value="1"/>
</dbReference>
<dbReference type="SUPFAM" id="SSF48371">
    <property type="entry name" value="ARM repeat"/>
    <property type="match status" value="1"/>
</dbReference>
<keyword evidence="2" id="KW-0677">Repeat</keyword>
<comment type="function">
    <text evidence="4">Acts as a regulatory subunit of the 26 proteasome which is involved in the ATP-dependent degradation of ubiquitinated proteins.</text>
</comment>
<dbReference type="PIRSF" id="PIRSF015965">
    <property type="entry name" value="26S_Psome_Rpn1"/>
    <property type="match status" value="1"/>
</dbReference>
<organism evidence="8 9">
    <name type="scientific">Pseudomicrostroma glucosiphilum</name>
    <dbReference type="NCBI Taxonomy" id="1684307"/>
    <lineage>
        <taxon>Eukaryota</taxon>
        <taxon>Fungi</taxon>
        <taxon>Dikarya</taxon>
        <taxon>Basidiomycota</taxon>
        <taxon>Ustilaginomycotina</taxon>
        <taxon>Exobasidiomycetes</taxon>
        <taxon>Microstromatales</taxon>
        <taxon>Microstromatales incertae sedis</taxon>
        <taxon>Pseudomicrostroma</taxon>
    </lineage>
</organism>
<dbReference type="GO" id="GO:0005634">
    <property type="term" value="C:nucleus"/>
    <property type="evidence" value="ECO:0007669"/>
    <property type="project" value="TreeGrafter"/>
</dbReference>
<dbReference type="InterPro" id="IPR011989">
    <property type="entry name" value="ARM-like"/>
</dbReference>
<dbReference type="GO" id="GO:0008540">
    <property type="term" value="C:proteasome regulatory particle, base subcomplex"/>
    <property type="evidence" value="ECO:0007669"/>
    <property type="project" value="UniProtKB-UniRule"/>
</dbReference>
<gene>
    <name evidence="8" type="ORF">BCV69DRAFT_257325</name>
</gene>
<feature type="compositionally biased region" description="Gly residues" evidence="5">
    <location>
        <begin position="663"/>
        <end position="672"/>
    </location>
</feature>
<feature type="region of interest" description="Disordered" evidence="5">
    <location>
        <begin position="646"/>
        <end position="689"/>
    </location>
</feature>
<dbReference type="InterPro" id="IPR041433">
    <property type="entry name" value="RPN1_C"/>
</dbReference>
<protein>
    <recommendedName>
        <fullName evidence="4">26S proteasome regulatory subunit RPN1</fullName>
    </recommendedName>
</protein>
<dbReference type="EMBL" id="KZ819323">
    <property type="protein sequence ID" value="PWN22465.1"/>
    <property type="molecule type" value="Genomic_DNA"/>
</dbReference>
<dbReference type="InterPro" id="IPR016024">
    <property type="entry name" value="ARM-type_fold"/>
</dbReference>
<feature type="compositionally biased region" description="Basic and acidic residues" evidence="5">
    <location>
        <begin position="646"/>
        <end position="658"/>
    </location>
</feature>
<evidence type="ECO:0000313" key="8">
    <source>
        <dbReference type="EMBL" id="PWN22465.1"/>
    </source>
</evidence>
<feature type="domain" description="RPN1 N-terminal" evidence="6">
    <location>
        <begin position="66"/>
        <end position="378"/>
    </location>
</feature>
<name>A0A316UH08_9BASI</name>
<evidence type="ECO:0000256" key="5">
    <source>
        <dbReference type="SAM" id="MobiDB-lite"/>
    </source>
</evidence>
<accession>A0A316UH08</accession>
<evidence type="ECO:0000259" key="6">
    <source>
        <dbReference type="Pfam" id="PF17781"/>
    </source>
</evidence>
<dbReference type="InterPro" id="IPR016643">
    <property type="entry name" value="26S_Psome_Rpn1"/>
</dbReference>
<dbReference type="Pfam" id="PF01851">
    <property type="entry name" value="PC_rep"/>
    <property type="match status" value="2"/>
</dbReference>
<evidence type="ECO:0000259" key="7">
    <source>
        <dbReference type="Pfam" id="PF18051"/>
    </source>
</evidence>
<feature type="compositionally biased region" description="Basic and acidic residues" evidence="5">
    <location>
        <begin position="19"/>
        <end position="53"/>
    </location>
</feature>
<keyword evidence="9" id="KW-1185">Reference proteome</keyword>
<dbReference type="GO" id="GO:0030234">
    <property type="term" value="F:enzyme regulator activity"/>
    <property type="evidence" value="ECO:0007669"/>
    <property type="project" value="UniProtKB-UniRule"/>
</dbReference>
<reference evidence="8 9" key="1">
    <citation type="journal article" date="2018" name="Mol. Biol. Evol.">
        <title>Broad Genomic Sampling Reveals a Smut Pathogenic Ancestry of the Fungal Clade Ustilaginomycotina.</title>
        <authorList>
            <person name="Kijpornyongpan T."/>
            <person name="Mondo S.J."/>
            <person name="Barry K."/>
            <person name="Sandor L."/>
            <person name="Lee J."/>
            <person name="Lipzen A."/>
            <person name="Pangilinan J."/>
            <person name="LaButti K."/>
            <person name="Hainaut M."/>
            <person name="Henrissat B."/>
            <person name="Grigoriev I.V."/>
            <person name="Spatafora J.W."/>
            <person name="Aime M.C."/>
        </authorList>
    </citation>
    <scope>NUCLEOTIDE SEQUENCE [LARGE SCALE GENOMIC DNA]</scope>
    <source>
        <strain evidence="8 9">MCA 4718</strain>
    </source>
</reference>
<dbReference type="RefSeq" id="XP_025349625.1">
    <property type="nucleotide sequence ID" value="XM_025490624.1"/>
</dbReference>
<evidence type="ECO:0000256" key="1">
    <source>
        <dbReference type="ARBA" id="ARBA00005460"/>
    </source>
</evidence>
<evidence type="ECO:0000256" key="4">
    <source>
        <dbReference type="PIRNR" id="PIRNR015965"/>
    </source>
</evidence>
<dbReference type="InterPro" id="IPR002015">
    <property type="entry name" value="Proteasome/cyclosome_rpt"/>
</dbReference>
<feature type="domain" description="26S proteasome non-ATPase regulatory subunit RPN1 C-terminal" evidence="7">
    <location>
        <begin position="897"/>
        <end position="950"/>
    </location>
</feature>
<dbReference type="GO" id="GO:0042176">
    <property type="term" value="P:regulation of protein catabolic process"/>
    <property type="evidence" value="ECO:0007669"/>
    <property type="project" value="InterPro"/>
</dbReference>
<dbReference type="InterPro" id="IPR040892">
    <property type="entry name" value="RPN1_N"/>
</dbReference>
<dbReference type="AlphaFoldDB" id="A0A316UH08"/>
<dbReference type="GO" id="GO:0034515">
    <property type="term" value="C:proteasome storage granule"/>
    <property type="evidence" value="ECO:0007669"/>
    <property type="project" value="TreeGrafter"/>
</dbReference>
<dbReference type="STRING" id="1684307.A0A316UH08"/>
<evidence type="ECO:0000256" key="3">
    <source>
        <dbReference type="ARBA" id="ARBA00022942"/>
    </source>
</evidence>
<dbReference type="Pfam" id="PF18051">
    <property type="entry name" value="RPN1_C"/>
    <property type="match status" value="1"/>
</dbReference>
<dbReference type="GeneID" id="37012358"/>
<sequence>MPRGDEDAAAQRIVVPSEDPVKKSDDADKGKGKDAQVNGKSDKETSSKPVKEDELSEEDLQLKNELEMLVERLNEGDKKLYKPALESLRTLIRTSTSSMTSVPKPLKFLRPHYKGLKETLASWPSQSVSTVDQSLFAEILSVLAMTYADNGNRETLKYRMQATKVGGAQAEDPGLWGNEYVRHLAAEIGEEYNLRVDKDEDTAELLELGLLLVPFSLKHNAEADAVDLLLELEAIDKLPPYVEQDTFARVCLYIVSCVNLLVPPDDKIFLRTAHEIYRKHNRYSEALVLALRLGDRDMIRADFEAPKNPVMRKQLAFLLGRQQVPIEWLQSEDEPLTDQDLLDCIFNTQLSQQFISFGKELSVQEPRSLEEIYKSHLENSRTTLSSTVDSARGNLASTFVNAFVNAGFGNDKLMVAADEGNSWIYKNKDHGMLSATASLGMSLMWDTEGGLSHIDKFTYSTDENIKAGALLAYGVLHASVRTEMDAALALLSEHVESDSPRSKISAIVGLGIAYAGSHREDIMGLLIQNIADETAPIEIAAMSALSLGFIFVGSAHGEITPTILQSMMEREPSTLDSKWTRFMILGLALLFLGQQDESDATIETLKAIEHPVSKQAQVLVDVCSYAGTGDVLKIQSMLHHCTEHVGVESEQDKEKEGEASGPNGAGAAGASGGDAAQGDAGNDEEAEKENDTFQGFAVLGIALIAMGEDVGSEMVTRHMSHLMHYGEPVIRRSVPLALALLNPSNPSMILLDTLSKYSHDSDLDVAINAIFAMGLVGAGTNNARLAQLLRSLASYYHKEPDCLFIVRIAQGLIHMGKGTIGLNPFHTDRQLMSRTAMCGLLSTLVAFTDSRGFILEKAHWMLYFLSSGMYPRFLITLDEELKPLRTSARVGKAVDIVGQAGKPRTISGFQTFETPLRLGTYDRAELANEEYLCYSHVLEGRVILTPNPGYNKED</sequence>
<dbReference type="PANTHER" id="PTHR10943:SF1">
    <property type="entry name" value="26S PROTEASOME NON-ATPASE REGULATORY SUBUNIT 2"/>
    <property type="match status" value="1"/>
</dbReference>
<evidence type="ECO:0000313" key="9">
    <source>
        <dbReference type="Proteomes" id="UP000245942"/>
    </source>
</evidence>
<dbReference type="OrthoDB" id="10252509at2759"/>
<proteinExistence type="inferred from homology"/>
<dbReference type="Proteomes" id="UP000245942">
    <property type="component" value="Unassembled WGS sequence"/>
</dbReference>
<evidence type="ECO:0000256" key="2">
    <source>
        <dbReference type="ARBA" id="ARBA00022737"/>
    </source>
</evidence>
<dbReference type="Gene3D" id="1.25.10.10">
    <property type="entry name" value="Leucine-rich Repeat Variant"/>
    <property type="match status" value="1"/>
</dbReference>